<dbReference type="KEGG" id="rpd:RPD_4096"/>
<reference evidence="3 4" key="1">
    <citation type="submission" date="2006-03" db="EMBL/GenBank/DDBJ databases">
        <title>Complete sequence of Rhodopseudomonas palustris BisB5.</title>
        <authorList>
            <consortium name="US DOE Joint Genome Institute"/>
            <person name="Copeland A."/>
            <person name="Lucas S."/>
            <person name="Lapidus A."/>
            <person name="Barry K."/>
            <person name="Detter J.C."/>
            <person name="Glavina del Rio T."/>
            <person name="Hammon N."/>
            <person name="Israni S."/>
            <person name="Dalin E."/>
            <person name="Tice H."/>
            <person name="Pitluck S."/>
            <person name="Chain P."/>
            <person name="Malfatti S."/>
            <person name="Shin M."/>
            <person name="Vergez L."/>
            <person name="Schmutz J."/>
            <person name="Larimer F."/>
            <person name="Land M."/>
            <person name="Hauser L."/>
            <person name="Pelletier D.A."/>
            <person name="Kyrpides N."/>
            <person name="Lykidis A."/>
            <person name="Oda Y."/>
            <person name="Harwood C.S."/>
            <person name="Richardson P."/>
        </authorList>
    </citation>
    <scope>NUCLEOTIDE SEQUENCE [LARGE SCALE GENOMIC DNA]</scope>
    <source>
        <strain evidence="3 4">BisB5</strain>
    </source>
</reference>
<gene>
    <name evidence="3" type="ordered locus">RPD_4096</name>
</gene>
<evidence type="ECO:0000313" key="4">
    <source>
        <dbReference type="Proteomes" id="UP000001818"/>
    </source>
</evidence>
<evidence type="ECO:0000313" key="3">
    <source>
        <dbReference type="EMBL" id="ABE41315.1"/>
    </source>
</evidence>
<accession>Q131C4</accession>
<dbReference type="PROSITE" id="PS51340">
    <property type="entry name" value="MOSC"/>
    <property type="match status" value="1"/>
</dbReference>
<dbReference type="InterPro" id="IPR005302">
    <property type="entry name" value="MoCF_Sase_C"/>
</dbReference>
<feature type="region of interest" description="Disordered" evidence="1">
    <location>
        <begin position="1"/>
        <end position="32"/>
    </location>
</feature>
<organism evidence="3 4">
    <name type="scientific">Rhodopseudomonas palustris (strain BisB5)</name>
    <dbReference type="NCBI Taxonomy" id="316057"/>
    <lineage>
        <taxon>Bacteria</taxon>
        <taxon>Pseudomonadati</taxon>
        <taxon>Pseudomonadota</taxon>
        <taxon>Alphaproteobacteria</taxon>
        <taxon>Hyphomicrobiales</taxon>
        <taxon>Nitrobacteraceae</taxon>
        <taxon>Rhodopseudomonas</taxon>
    </lineage>
</organism>
<protein>
    <recommendedName>
        <fullName evidence="2">MOSC domain-containing protein</fullName>
    </recommendedName>
</protein>
<dbReference type="GO" id="GO:0003824">
    <property type="term" value="F:catalytic activity"/>
    <property type="evidence" value="ECO:0007669"/>
    <property type="project" value="InterPro"/>
</dbReference>
<evidence type="ECO:0000259" key="2">
    <source>
        <dbReference type="PROSITE" id="PS51340"/>
    </source>
</evidence>
<feature type="domain" description="MOSC" evidence="2">
    <location>
        <begin position="149"/>
        <end position="289"/>
    </location>
</feature>
<dbReference type="Gene3D" id="2.40.33.20">
    <property type="entry name" value="PK beta-barrel domain-like"/>
    <property type="match status" value="1"/>
</dbReference>
<evidence type="ECO:0000256" key="1">
    <source>
        <dbReference type="SAM" id="MobiDB-lite"/>
    </source>
</evidence>
<dbReference type="GO" id="GO:0030151">
    <property type="term" value="F:molybdenum ion binding"/>
    <property type="evidence" value="ECO:0007669"/>
    <property type="project" value="InterPro"/>
</dbReference>
<dbReference type="AlphaFoldDB" id="Q131C4"/>
<dbReference type="Pfam" id="PF03473">
    <property type="entry name" value="MOSC"/>
    <property type="match status" value="1"/>
</dbReference>
<dbReference type="InterPro" id="IPR005303">
    <property type="entry name" value="MOCOS_middle"/>
</dbReference>
<proteinExistence type="predicted"/>
<dbReference type="SUPFAM" id="SSF50800">
    <property type="entry name" value="PK beta-barrel domain-like"/>
    <property type="match status" value="1"/>
</dbReference>
<name>Q131C4_RHOPS</name>
<dbReference type="eggNOG" id="COG3217">
    <property type="taxonomic scope" value="Bacteria"/>
</dbReference>
<dbReference type="EMBL" id="CP000283">
    <property type="protein sequence ID" value="ABE41315.1"/>
    <property type="molecule type" value="Genomic_DNA"/>
</dbReference>
<sequence length="289" mass="31128">MWASVPGTEGRASQFRARDSPGRNLLNSPMPNEMPASIPASIASIYRYPVKGLSPEPLPEVALSAGQTLPGDRAFAIENGPIGFDPAAPKYFPKIRFLMLMRNERLAALRTRYDAASRRLTITRNGAELASGDISTDDGRAAIERFFAADFAEELRGPPKLLEGSGHSFSDVAMKVVSIINLASVAALEGMIGRKVDPLRFRANLYVDGWPAWHEFDLLGQTLSIGGARLKVVKRIVRCAATNVDPETAARDLTIPETLQQQLGHADCGVYAEVLSGGRIVQGDAVGNA</sequence>
<dbReference type="HOGENOM" id="CLU_028286_5_0_5"/>
<dbReference type="InterPro" id="IPR011037">
    <property type="entry name" value="Pyrv_Knase-like_insert_dom_sf"/>
</dbReference>
<dbReference type="STRING" id="316057.RPD_4096"/>
<dbReference type="Pfam" id="PF03476">
    <property type="entry name" value="MOSC_N"/>
    <property type="match status" value="1"/>
</dbReference>
<dbReference type="Proteomes" id="UP000001818">
    <property type="component" value="Chromosome"/>
</dbReference>
<dbReference type="GO" id="GO:0030170">
    <property type="term" value="F:pyridoxal phosphate binding"/>
    <property type="evidence" value="ECO:0007669"/>
    <property type="project" value="InterPro"/>
</dbReference>